<comment type="similarity">
    <text evidence="1 3">Belongs to the short-chain dehydrogenases/reductases (SDR) family.</text>
</comment>
<keyword evidence="2" id="KW-0560">Oxidoreductase</keyword>
<dbReference type="Proteomes" id="UP000249198">
    <property type="component" value="Unassembled WGS sequence"/>
</dbReference>
<dbReference type="GO" id="GO:0016491">
    <property type="term" value="F:oxidoreductase activity"/>
    <property type="evidence" value="ECO:0007669"/>
    <property type="project" value="UniProtKB-KW"/>
</dbReference>
<dbReference type="InterPro" id="IPR020904">
    <property type="entry name" value="Sc_DH/Rdtase_CS"/>
</dbReference>
<reference evidence="6 7" key="1">
    <citation type="submission" date="2017-08" db="EMBL/GenBank/DDBJ databases">
        <title>Infants hospitalized years apart are colonized by the same room-sourced microbial strains.</title>
        <authorList>
            <person name="Brooks B."/>
            <person name="Olm M.R."/>
            <person name="Firek B.A."/>
            <person name="Baker R."/>
            <person name="Thomas B.C."/>
            <person name="Morowitz M.J."/>
            <person name="Banfield J.F."/>
        </authorList>
    </citation>
    <scope>NUCLEOTIDE SEQUENCE [LARGE SCALE GENOMIC DNA]</scope>
    <source>
        <strain evidence="6">S2_009_000_R2_77</strain>
    </source>
</reference>
<feature type="region of interest" description="Disordered" evidence="4">
    <location>
        <begin position="281"/>
        <end position="311"/>
    </location>
</feature>
<evidence type="ECO:0000259" key="5">
    <source>
        <dbReference type="SMART" id="SM00822"/>
    </source>
</evidence>
<evidence type="ECO:0000313" key="7">
    <source>
        <dbReference type="Proteomes" id="UP000249198"/>
    </source>
</evidence>
<evidence type="ECO:0000256" key="2">
    <source>
        <dbReference type="ARBA" id="ARBA00023002"/>
    </source>
</evidence>
<evidence type="ECO:0000256" key="1">
    <source>
        <dbReference type="ARBA" id="ARBA00006484"/>
    </source>
</evidence>
<dbReference type="InterPro" id="IPR036291">
    <property type="entry name" value="NAD(P)-bd_dom_sf"/>
</dbReference>
<evidence type="ECO:0000313" key="6">
    <source>
        <dbReference type="EMBL" id="PZP26110.1"/>
    </source>
</evidence>
<comment type="caution">
    <text evidence="6">The sequence shown here is derived from an EMBL/GenBank/DDBJ whole genome shotgun (WGS) entry which is preliminary data.</text>
</comment>
<evidence type="ECO:0000256" key="4">
    <source>
        <dbReference type="SAM" id="MobiDB-lite"/>
    </source>
</evidence>
<name>A0A2W5DCL6_9PSED</name>
<dbReference type="PANTHER" id="PTHR43391:SF82">
    <property type="entry name" value="OXIDOREDUCTASE SADH-RELATED"/>
    <property type="match status" value="1"/>
</dbReference>
<sequence length="449" mass="48310">MKTFANKVAAITGAGSGIGRALALDLARRGCHLALSDVNEDSLRHTAEQARTLGVQVSESRVDVSDAVAMQRWAGQVAAEHGRINLIFNNAGVAHGGTVEGSELSDYEWIMGINFWGVVHGSKAFLPHLRASGDGHVINVSSVFGLFAQPGMSAYNASKYAVRGFTESLRQELDLAACGVSASCVHPGGIRTNIAKTARMNDSLTAITGQDSEKARQQFHDQLLRTTPEQAAAVILDGVLRDRRRILIGSDARAADWMQRLLPALYQRLVTAATRIGARRSSRTSDKIGSVTDLSDLAGRSERRGDPEQRTLQQRRAGLVLALEDLPHARAFVDEGIGGQTMAAVHQIGVALIADHDRGTGKIARRKQAADLAPEALAAVLANEATEEGLLVSGVGPHQIEQAVDGFLGEHESRWPQGLAPPLDTVPLRHWRIEHPFQPGNHRGHFTAR</sequence>
<dbReference type="PROSITE" id="PS00061">
    <property type="entry name" value="ADH_SHORT"/>
    <property type="match status" value="1"/>
</dbReference>
<evidence type="ECO:0000256" key="3">
    <source>
        <dbReference type="RuleBase" id="RU000363"/>
    </source>
</evidence>
<dbReference type="PRINTS" id="PR00081">
    <property type="entry name" value="GDHRDH"/>
</dbReference>
<accession>A0A2W5DCL6</accession>
<dbReference type="PRINTS" id="PR00080">
    <property type="entry name" value="SDRFAMILY"/>
</dbReference>
<organism evidence="6 7">
    <name type="scientific">Pseudomonas kuykendallii</name>
    <dbReference type="NCBI Taxonomy" id="1007099"/>
    <lineage>
        <taxon>Bacteria</taxon>
        <taxon>Pseudomonadati</taxon>
        <taxon>Pseudomonadota</taxon>
        <taxon>Gammaproteobacteria</taxon>
        <taxon>Pseudomonadales</taxon>
        <taxon>Pseudomonadaceae</taxon>
        <taxon>Pseudomonas</taxon>
    </lineage>
</organism>
<feature type="domain" description="Ketoreductase" evidence="5">
    <location>
        <begin position="7"/>
        <end position="193"/>
    </location>
</feature>
<dbReference type="SUPFAM" id="SSF51735">
    <property type="entry name" value="NAD(P)-binding Rossmann-fold domains"/>
    <property type="match status" value="1"/>
</dbReference>
<proteinExistence type="inferred from homology"/>
<dbReference type="SMART" id="SM00822">
    <property type="entry name" value="PKS_KR"/>
    <property type="match status" value="1"/>
</dbReference>
<dbReference type="PANTHER" id="PTHR43391">
    <property type="entry name" value="RETINOL DEHYDROGENASE-RELATED"/>
    <property type="match status" value="1"/>
</dbReference>
<dbReference type="Pfam" id="PF00106">
    <property type="entry name" value="adh_short"/>
    <property type="match status" value="1"/>
</dbReference>
<feature type="compositionally biased region" description="Basic and acidic residues" evidence="4">
    <location>
        <begin position="299"/>
        <end position="309"/>
    </location>
</feature>
<dbReference type="InterPro" id="IPR057326">
    <property type="entry name" value="KR_dom"/>
</dbReference>
<protein>
    <recommendedName>
        <fullName evidence="5">Ketoreductase domain-containing protein</fullName>
    </recommendedName>
</protein>
<gene>
    <name evidence="6" type="ORF">DI599_02815</name>
</gene>
<dbReference type="Gene3D" id="3.40.50.720">
    <property type="entry name" value="NAD(P)-binding Rossmann-like Domain"/>
    <property type="match status" value="1"/>
</dbReference>
<dbReference type="AlphaFoldDB" id="A0A2W5DCL6"/>
<dbReference type="InterPro" id="IPR002347">
    <property type="entry name" value="SDR_fam"/>
</dbReference>
<dbReference type="EMBL" id="QFOH01000003">
    <property type="protein sequence ID" value="PZP26110.1"/>
    <property type="molecule type" value="Genomic_DNA"/>
</dbReference>